<evidence type="ECO:0000313" key="1">
    <source>
        <dbReference type="EMBL" id="KIJ42878.1"/>
    </source>
</evidence>
<name>A0A0C9UIM0_SPHS4</name>
<dbReference type="OrthoDB" id="3269417at2759"/>
<dbReference type="EMBL" id="KN837127">
    <property type="protein sequence ID" value="KIJ42878.1"/>
    <property type="molecule type" value="Genomic_DNA"/>
</dbReference>
<feature type="non-terminal residue" evidence="1">
    <location>
        <position position="1"/>
    </location>
</feature>
<sequence length="140" mass="16078">QCSLPVFEGLFQEPHAGIIRTLLFTLCEWHGLAKLRMHTDATLERLESATSRLGTIVRKFAAVTCPQFDTEELRREFEARKRRLKNQEANNGSRIATTMSKKKKSFNLQTPKFHFLADYAPTIRWMGSTTGYSTQMVSCF</sequence>
<evidence type="ECO:0000313" key="2">
    <source>
        <dbReference type="Proteomes" id="UP000054279"/>
    </source>
</evidence>
<proteinExistence type="predicted"/>
<dbReference type="Proteomes" id="UP000054279">
    <property type="component" value="Unassembled WGS sequence"/>
</dbReference>
<dbReference type="AlphaFoldDB" id="A0A0C9UIM0"/>
<keyword evidence="2" id="KW-1185">Reference proteome</keyword>
<accession>A0A0C9UIM0</accession>
<organism evidence="1 2">
    <name type="scientific">Sphaerobolus stellatus (strain SS14)</name>
    <dbReference type="NCBI Taxonomy" id="990650"/>
    <lineage>
        <taxon>Eukaryota</taxon>
        <taxon>Fungi</taxon>
        <taxon>Dikarya</taxon>
        <taxon>Basidiomycota</taxon>
        <taxon>Agaricomycotina</taxon>
        <taxon>Agaricomycetes</taxon>
        <taxon>Phallomycetidae</taxon>
        <taxon>Geastrales</taxon>
        <taxon>Sphaerobolaceae</taxon>
        <taxon>Sphaerobolus</taxon>
    </lineage>
</organism>
<dbReference type="HOGENOM" id="CLU_101491_1_0_1"/>
<protein>
    <submittedName>
        <fullName evidence="1">Uncharacterized protein</fullName>
    </submittedName>
</protein>
<reference evidence="1 2" key="1">
    <citation type="submission" date="2014-06" db="EMBL/GenBank/DDBJ databases">
        <title>Evolutionary Origins and Diversification of the Mycorrhizal Mutualists.</title>
        <authorList>
            <consortium name="DOE Joint Genome Institute"/>
            <consortium name="Mycorrhizal Genomics Consortium"/>
            <person name="Kohler A."/>
            <person name="Kuo A."/>
            <person name="Nagy L.G."/>
            <person name="Floudas D."/>
            <person name="Copeland A."/>
            <person name="Barry K.W."/>
            <person name="Cichocki N."/>
            <person name="Veneault-Fourrey C."/>
            <person name="LaButti K."/>
            <person name="Lindquist E.A."/>
            <person name="Lipzen A."/>
            <person name="Lundell T."/>
            <person name="Morin E."/>
            <person name="Murat C."/>
            <person name="Riley R."/>
            <person name="Ohm R."/>
            <person name="Sun H."/>
            <person name="Tunlid A."/>
            <person name="Henrissat B."/>
            <person name="Grigoriev I.V."/>
            <person name="Hibbett D.S."/>
            <person name="Martin F."/>
        </authorList>
    </citation>
    <scope>NUCLEOTIDE SEQUENCE [LARGE SCALE GENOMIC DNA]</scope>
    <source>
        <strain evidence="1 2">SS14</strain>
    </source>
</reference>
<feature type="non-terminal residue" evidence="1">
    <location>
        <position position="140"/>
    </location>
</feature>
<gene>
    <name evidence="1" type="ORF">M422DRAFT_91855</name>
</gene>